<reference evidence="1" key="1">
    <citation type="submission" date="2017-02" db="EMBL/GenBank/DDBJ databases">
        <title>Draft Genome Sequence of the Salt Water Bacterium Oceanospirillum linum ATCC 11336.</title>
        <authorList>
            <person name="Trachtenberg A.M."/>
            <person name="Carney J.G."/>
            <person name="Linnane J.D."/>
            <person name="Rheaume B.A."/>
            <person name="Pitts N.L."/>
            <person name="Mykles D.L."/>
            <person name="Maclea K.S."/>
        </authorList>
    </citation>
    <scope>NUCLEOTIDE SEQUENCE [LARGE SCALE GENOMIC DNA]</scope>
    <source>
        <strain evidence="1">ATCC 11336</strain>
    </source>
</reference>
<feature type="non-terminal residue" evidence="1">
    <location>
        <position position="1"/>
    </location>
</feature>
<comment type="caution">
    <text evidence="1">The sequence shown here is derived from an EMBL/GenBank/DDBJ whole genome shotgun (WGS) entry which is preliminary data.</text>
</comment>
<dbReference type="RefSeq" id="WP_238377634.1">
    <property type="nucleotide sequence ID" value="NZ_MTSD02000095.1"/>
</dbReference>
<dbReference type="Proteomes" id="UP000190064">
    <property type="component" value="Unassembled WGS sequence"/>
</dbReference>
<evidence type="ECO:0000313" key="1">
    <source>
        <dbReference type="EMBL" id="OOV85785.1"/>
    </source>
</evidence>
<keyword evidence="2" id="KW-1185">Reference proteome</keyword>
<dbReference type="EMBL" id="MTSD02000095">
    <property type="protein sequence ID" value="OOV85785.1"/>
    <property type="molecule type" value="Genomic_DNA"/>
</dbReference>
<gene>
    <name evidence="1" type="ORF">BTA35_0216820</name>
</gene>
<dbReference type="AlphaFoldDB" id="A0A1T1H7L7"/>
<evidence type="ECO:0000313" key="2">
    <source>
        <dbReference type="Proteomes" id="UP000190064"/>
    </source>
</evidence>
<protein>
    <submittedName>
        <fullName evidence="1">Uncharacterized protein</fullName>
    </submittedName>
</protein>
<sequence length="65" mass="6911">TFPQLDNIGTLSMQSDISSQLKGQTFKGALGSNNTVIQTVVTLDGKEIASKRPVCTNGVRLDQST</sequence>
<proteinExistence type="predicted"/>
<accession>A0A1T1H7L7</accession>
<name>A0A1T1H7L7_OCELI</name>
<organism evidence="1 2">
    <name type="scientific">Oceanospirillum linum</name>
    <dbReference type="NCBI Taxonomy" id="966"/>
    <lineage>
        <taxon>Bacteria</taxon>
        <taxon>Pseudomonadati</taxon>
        <taxon>Pseudomonadota</taxon>
        <taxon>Gammaproteobacteria</taxon>
        <taxon>Oceanospirillales</taxon>
        <taxon>Oceanospirillaceae</taxon>
        <taxon>Oceanospirillum</taxon>
    </lineage>
</organism>